<organism evidence="2 3">
    <name type="scientific">Natronomonas pharaonis (strain ATCC 35678 / DSM 2160 / CIP 103997 / JCM 8858 / NBRC 14720 / NCIMB 2260 / Gabara)</name>
    <name type="common">Halobacterium pharaonis</name>
    <dbReference type="NCBI Taxonomy" id="348780"/>
    <lineage>
        <taxon>Archaea</taxon>
        <taxon>Methanobacteriati</taxon>
        <taxon>Methanobacteriota</taxon>
        <taxon>Stenosarchaea group</taxon>
        <taxon>Halobacteria</taxon>
        <taxon>Halobacteriales</taxon>
        <taxon>Natronomonadaceae</taxon>
        <taxon>Natronomonas</taxon>
    </lineage>
</organism>
<gene>
    <name evidence="2" type="ordered locus">NP_4920A</name>
</gene>
<dbReference type="EMBL" id="CR936257">
    <property type="protein sequence ID" value="CAI50551.1"/>
    <property type="molecule type" value="Genomic_DNA"/>
</dbReference>
<accession>A0A1U7EZ37</accession>
<reference evidence="2 3" key="1">
    <citation type="journal article" date="2005" name="Genome Res.">
        <title>Living with two extremes: conclusions from the genome sequence of Natronomonas pharaonis.</title>
        <authorList>
            <person name="Falb M."/>
            <person name="Pfeiffer F."/>
            <person name="Palm P."/>
            <person name="Rodewald K."/>
            <person name="Hickmann V."/>
            <person name="Tittor J."/>
            <person name="Oesterhelt D."/>
        </authorList>
    </citation>
    <scope>NUCLEOTIDE SEQUENCE [LARGE SCALE GENOMIC DNA]</scope>
    <source>
        <strain evidence="3">ATCC 35678 / DSM 2160 / CIP 103997 / JCM 8858 / NBRC 14720 / NCIMB 2260 / Gabara</strain>
    </source>
</reference>
<dbReference type="GeneID" id="3702200"/>
<dbReference type="Proteomes" id="UP000002698">
    <property type="component" value="Chromosome"/>
</dbReference>
<dbReference type="EnsemblBacteria" id="CAI50551">
    <property type="protein sequence ID" value="CAI50551"/>
    <property type="gene ID" value="NP_4920A"/>
</dbReference>
<dbReference type="RefSeq" id="WP_011324163.1">
    <property type="nucleotide sequence ID" value="NC_007426.1"/>
</dbReference>
<dbReference type="AlphaFoldDB" id="A0A1U7EZ37"/>
<dbReference type="HOGENOM" id="CLU_2353293_0_0_2"/>
<dbReference type="OrthoDB" id="383706at2157"/>
<proteinExistence type="predicted"/>
<dbReference type="KEGG" id="nph:NP_4920A"/>
<keyword evidence="3" id="KW-1185">Reference proteome</keyword>
<evidence type="ECO:0000313" key="3">
    <source>
        <dbReference type="Proteomes" id="UP000002698"/>
    </source>
</evidence>
<evidence type="ECO:0000313" key="2">
    <source>
        <dbReference type="EMBL" id="CAI50551.1"/>
    </source>
</evidence>
<feature type="region of interest" description="Disordered" evidence="1">
    <location>
        <begin position="74"/>
        <end position="96"/>
    </location>
</feature>
<sequence>MQRVTEIIDTMHDANSGSSIRVETEADVYHGTVTETEYTPPGADETGHVRVEFQTAADETFVVRTAASDAARKFSRPEVQPATGGEAAPVGAFDFE</sequence>
<name>A0A1U7EZ37_NATPD</name>
<evidence type="ECO:0000256" key="1">
    <source>
        <dbReference type="SAM" id="MobiDB-lite"/>
    </source>
</evidence>
<protein>
    <submittedName>
        <fullName evidence="2">Uncharacterized protein</fullName>
    </submittedName>
</protein>
<dbReference type="STRING" id="348780.NP_4920A"/>